<gene>
    <name evidence="2" type="ORF">BU26DRAFT_511476</name>
</gene>
<dbReference type="Proteomes" id="UP000800094">
    <property type="component" value="Unassembled WGS sequence"/>
</dbReference>
<proteinExistence type="predicted"/>
<feature type="compositionally biased region" description="Basic and acidic residues" evidence="1">
    <location>
        <begin position="256"/>
        <end position="270"/>
    </location>
</feature>
<feature type="region of interest" description="Disordered" evidence="1">
    <location>
        <begin position="1"/>
        <end position="152"/>
    </location>
</feature>
<dbReference type="GeneID" id="54580642"/>
<dbReference type="AlphaFoldDB" id="A0A6A6HT74"/>
<evidence type="ECO:0000256" key="1">
    <source>
        <dbReference type="SAM" id="MobiDB-lite"/>
    </source>
</evidence>
<dbReference type="RefSeq" id="XP_033676379.1">
    <property type="nucleotide sequence ID" value="XM_033827312.1"/>
</dbReference>
<accession>A0A6A6HT74</accession>
<organism evidence="2 3">
    <name type="scientific">Trematosphaeria pertusa</name>
    <dbReference type="NCBI Taxonomy" id="390896"/>
    <lineage>
        <taxon>Eukaryota</taxon>
        <taxon>Fungi</taxon>
        <taxon>Dikarya</taxon>
        <taxon>Ascomycota</taxon>
        <taxon>Pezizomycotina</taxon>
        <taxon>Dothideomycetes</taxon>
        <taxon>Pleosporomycetidae</taxon>
        <taxon>Pleosporales</taxon>
        <taxon>Massarineae</taxon>
        <taxon>Trematosphaeriaceae</taxon>
        <taxon>Trematosphaeria</taxon>
    </lineage>
</organism>
<keyword evidence="3" id="KW-1185">Reference proteome</keyword>
<dbReference type="EMBL" id="ML987212">
    <property type="protein sequence ID" value="KAF2241375.1"/>
    <property type="molecule type" value="Genomic_DNA"/>
</dbReference>
<feature type="compositionally biased region" description="Acidic residues" evidence="1">
    <location>
        <begin position="72"/>
        <end position="88"/>
    </location>
</feature>
<evidence type="ECO:0000313" key="3">
    <source>
        <dbReference type="Proteomes" id="UP000800094"/>
    </source>
</evidence>
<sequence length="408" mass="44625">MPPKQSGRARKQSSEPPEDTAPRKKRGRPPKIAGTFLAAGTSSKKSGVRRSARLNPESPHLPPRSPSAGAEEVQDADMLDVIDEEGEEAVSQSSPPTGGARANGNERSGLNLGGRFHETAFSGLSNEESEKGFTARACYSPENGNASDAEPEVADVVAYDTASVEDETDELLSDRFRRRTSTPLAFRTARLERKSTSVATRHTPVVSRMEAAAGGAVRGERQVVYISSGTETDTDTDTDMERESAVSSSYARKRRMEREEEALPRTDPAHPRCRLSRPPNATAELLARHRHPHRTGRPHAHEQQRRHVRVRRASHADAAAAREAGLAATRGDDNILLHCELSQSWRLDNILRPWRGEAHEASDRQRYRVGIQQVGVGAVRAGRCGAASGCRVWIWISCVATDAAEQRT</sequence>
<reference evidence="2" key="1">
    <citation type="journal article" date="2020" name="Stud. Mycol.">
        <title>101 Dothideomycetes genomes: a test case for predicting lifestyles and emergence of pathogens.</title>
        <authorList>
            <person name="Haridas S."/>
            <person name="Albert R."/>
            <person name="Binder M."/>
            <person name="Bloem J."/>
            <person name="Labutti K."/>
            <person name="Salamov A."/>
            <person name="Andreopoulos B."/>
            <person name="Baker S."/>
            <person name="Barry K."/>
            <person name="Bills G."/>
            <person name="Bluhm B."/>
            <person name="Cannon C."/>
            <person name="Castanera R."/>
            <person name="Culley D."/>
            <person name="Daum C."/>
            <person name="Ezra D."/>
            <person name="Gonzalez J."/>
            <person name="Henrissat B."/>
            <person name="Kuo A."/>
            <person name="Liang C."/>
            <person name="Lipzen A."/>
            <person name="Lutzoni F."/>
            <person name="Magnuson J."/>
            <person name="Mondo S."/>
            <person name="Nolan M."/>
            <person name="Ohm R."/>
            <person name="Pangilinan J."/>
            <person name="Park H.-J."/>
            <person name="Ramirez L."/>
            <person name="Alfaro M."/>
            <person name="Sun H."/>
            <person name="Tritt A."/>
            <person name="Yoshinaga Y."/>
            <person name="Zwiers L.-H."/>
            <person name="Turgeon B."/>
            <person name="Goodwin S."/>
            <person name="Spatafora J."/>
            <person name="Crous P."/>
            <person name="Grigoriev I."/>
        </authorList>
    </citation>
    <scope>NUCLEOTIDE SEQUENCE</scope>
    <source>
        <strain evidence="2">CBS 122368</strain>
    </source>
</reference>
<name>A0A6A6HT74_9PLEO</name>
<feature type="region of interest" description="Disordered" evidence="1">
    <location>
        <begin position="230"/>
        <end position="277"/>
    </location>
</feature>
<evidence type="ECO:0000313" key="2">
    <source>
        <dbReference type="EMBL" id="KAF2241375.1"/>
    </source>
</evidence>
<protein>
    <submittedName>
        <fullName evidence="2">Uncharacterized protein</fullName>
    </submittedName>
</protein>